<gene>
    <name evidence="1" type="ORF">PB01_09285</name>
</gene>
<dbReference type="OrthoDB" id="2967247at2"/>
<dbReference type="EMBL" id="CP031223">
    <property type="protein sequence ID" value="QFF99009.1"/>
    <property type="molecule type" value="Genomic_DNA"/>
</dbReference>
<evidence type="ECO:0000313" key="2">
    <source>
        <dbReference type="Proteomes" id="UP000325517"/>
    </source>
</evidence>
<organism evidence="1 2">
    <name type="scientific">Psychrobacillus glaciei</name>
    <dbReference type="NCBI Taxonomy" id="2283160"/>
    <lineage>
        <taxon>Bacteria</taxon>
        <taxon>Bacillati</taxon>
        <taxon>Bacillota</taxon>
        <taxon>Bacilli</taxon>
        <taxon>Bacillales</taxon>
        <taxon>Bacillaceae</taxon>
        <taxon>Psychrobacillus</taxon>
    </lineage>
</organism>
<dbReference type="RefSeq" id="WP_151699938.1">
    <property type="nucleotide sequence ID" value="NZ_CP031223.1"/>
</dbReference>
<protein>
    <submittedName>
        <fullName evidence="1">Uncharacterized protein</fullName>
    </submittedName>
</protein>
<dbReference type="AlphaFoldDB" id="A0A5J6SMJ3"/>
<keyword evidence="2" id="KW-1185">Reference proteome</keyword>
<evidence type="ECO:0000313" key="1">
    <source>
        <dbReference type="EMBL" id="QFF99009.1"/>
    </source>
</evidence>
<accession>A0A5J6SMJ3</accession>
<dbReference type="KEGG" id="psyo:PB01_09285"/>
<dbReference type="Proteomes" id="UP000325517">
    <property type="component" value="Chromosome"/>
</dbReference>
<reference evidence="1 2" key="1">
    <citation type="submission" date="2018-07" db="EMBL/GenBank/DDBJ databases">
        <title>Complete genome sequence of Psychrobacillus sp. PB01, isolated from iceberg, and comparative genome analysis of Psychrobacillus strains.</title>
        <authorList>
            <person name="Lee P.C."/>
        </authorList>
    </citation>
    <scope>NUCLEOTIDE SEQUENCE [LARGE SCALE GENOMIC DNA]</scope>
    <source>
        <strain evidence="1 2">PB01</strain>
    </source>
</reference>
<name>A0A5J6SMJ3_9BACI</name>
<proteinExistence type="predicted"/>
<sequence length="222" mass="25612">MIKKYSTLLILLVLAISIILIINKENNNINSNSKVEDSNKYSIDLSNTLKGSYMNLFDENDRLVKSYSEEQIKKQLIDTKLYKRAHEDGEIFADFIDENGLIINPPEEIKEEVKELSKSNEFKLYVLHSFSFNKNIFVGRNNKAFSKPQSIIIEPIEKFESMSIILENSTGNKIRKIEIGNYLGALIVPLEDFELEDSYSIQLINNKQDKPIYLYGGIVIYK</sequence>